<reference evidence="6 7" key="1">
    <citation type="submission" date="2018-07" db="EMBL/GenBank/DDBJ databases">
        <title>Rhodosalinus sp. strain E84T genomic sequence and assembly.</title>
        <authorList>
            <person name="Liu Z.-W."/>
            <person name="Lu D.-C."/>
        </authorList>
    </citation>
    <scope>NUCLEOTIDE SEQUENCE [LARGE SCALE GENOMIC DNA]</scope>
    <source>
        <strain evidence="6 7">E84</strain>
    </source>
</reference>
<evidence type="ECO:0000259" key="4">
    <source>
        <dbReference type="Pfam" id="PF25954"/>
    </source>
</evidence>
<dbReference type="GO" id="GO:1990281">
    <property type="term" value="C:efflux pump complex"/>
    <property type="evidence" value="ECO:0007669"/>
    <property type="project" value="TreeGrafter"/>
</dbReference>
<dbReference type="Pfam" id="PF25989">
    <property type="entry name" value="YknX_C"/>
    <property type="match status" value="1"/>
</dbReference>
<evidence type="ECO:0000259" key="5">
    <source>
        <dbReference type="Pfam" id="PF25989"/>
    </source>
</evidence>
<dbReference type="FunFam" id="2.40.30.170:FF:000010">
    <property type="entry name" value="Efflux RND transporter periplasmic adaptor subunit"/>
    <property type="match status" value="1"/>
</dbReference>
<dbReference type="InterPro" id="IPR006143">
    <property type="entry name" value="RND_pump_MFP"/>
</dbReference>
<dbReference type="GO" id="GO:0015562">
    <property type="term" value="F:efflux transmembrane transporter activity"/>
    <property type="evidence" value="ECO:0007669"/>
    <property type="project" value="TreeGrafter"/>
</dbReference>
<dbReference type="PANTHER" id="PTHR30469">
    <property type="entry name" value="MULTIDRUG RESISTANCE PROTEIN MDTA"/>
    <property type="match status" value="1"/>
</dbReference>
<comment type="caution">
    <text evidence="6">The sequence shown here is derived from an EMBL/GenBank/DDBJ whole genome shotgun (WGS) entry which is preliminary data.</text>
</comment>
<dbReference type="OrthoDB" id="9806939at2"/>
<dbReference type="Gene3D" id="2.40.420.20">
    <property type="match status" value="1"/>
</dbReference>
<feature type="coiled-coil region" evidence="2">
    <location>
        <begin position="127"/>
        <end position="178"/>
    </location>
</feature>
<feature type="domain" description="CusB-like beta-barrel" evidence="4">
    <location>
        <begin position="220"/>
        <end position="292"/>
    </location>
</feature>
<accession>A0A365UDC2</accession>
<evidence type="ECO:0000313" key="7">
    <source>
        <dbReference type="Proteomes" id="UP000253370"/>
    </source>
</evidence>
<dbReference type="InterPro" id="IPR058637">
    <property type="entry name" value="YknX-like_C"/>
</dbReference>
<name>A0A365UDC2_9RHOB</name>
<dbReference type="InterPro" id="IPR058625">
    <property type="entry name" value="MdtA-like_BSH"/>
</dbReference>
<evidence type="ECO:0000259" key="3">
    <source>
        <dbReference type="Pfam" id="PF25917"/>
    </source>
</evidence>
<dbReference type="Gene3D" id="2.40.30.170">
    <property type="match status" value="1"/>
</dbReference>
<dbReference type="SUPFAM" id="SSF111369">
    <property type="entry name" value="HlyD-like secretion proteins"/>
    <property type="match status" value="1"/>
</dbReference>
<dbReference type="InterPro" id="IPR058792">
    <property type="entry name" value="Beta-barrel_RND_2"/>
</dbReference>
<dbReference type="Pfam" id="PF25917">
    <property type="entry name" value="BSH_RND"/>
    <property type="match status" value="1"/>
</dbReference>
<evidence type="ECO:0000256" key="1">
    <source>
        <dbReference type="ARBA" id="ARBA00009477"/>
    </source>
</evidence>
<comment type="similarity">
    <text evidence="1">Belongs to the membrane fusion protein (MFP) (TC 8.A.1) family.</text>
</comment>
<dbReference type="Pfam" id="PF25954">
    <property type="entry name" value="Beta-barrel_RND_2"/>
    <property type="match status" value="1"/>
</dbReference>
<dbReference type="PANTHER" id="PTHR30469:SF36">
    <property type="entry name" value="BLL3903 PROTEIN"/>
    <property type="match status" value="1"/>
</dbReference>
<feature type="domain" description="Multidrug resistance protein MdtA-like barrel-sandwich hybrid" evidence="3">
    <location>
        <begin position="87"/>
        <end position="213"/>
    </location>
</feature>
<evidence type="ECO:0000313" key="6">
    <source>
        <dbReference type="EMBL" id="RBI87455.1"/>
    </source>
</evidence>
<gene>
    <name evidence="6" type="ORF">DRV85_00530</name>
</gene>
<evidence type="ECO:0000256" key="2">
    <source>
        <dbReference type="SAM" id="Coils"/>
    </source>
</evidence>
<dbReference type="EMBL" id="QNTQ01000001">
    <property type="protein sequence ID" value="RBI87455.1"/>
    <property type="molecule type" value="Genomic_DNA"/>
</dbReference>
<keyword evidence="2" id="KW-0175">Coiled coil</keyword>
<feature type="domain" description="YknX-like C-terminal permuted SH3-like" evidence="5">
    <location>
        <begin position="305"/>
        <end position="365"/>
    </location>
</feature>
<dbReference type="AlphaFoldDB" id="A0A365UDC2"/>
<sequence length="380" mass="40750">MFRQLLLSALVIAGTLALWIAYVPSWLPFLDRIGVLDLVGIEHVEADEQGGGGWGGGGPATVVAEPVTEGRIDDRVAAIGDGRARRGVDVRSDATGQVVEIGFAPGGRVEEGGLIVRLDDEAERIALERAELMLADAREDVERLERLAGTGSVTEVRLREAELALRQAELALRQAEYDLSQRTIRAPIAGWTGVPDIEEGDRVTSGDVLVTITDRSEILIDFRVPERVASRIEAGMPLEARALALPGRTLEGEVHAVDATVDRASRTLRVQGRLPNEADLLRAGMAFEVALSFPGETLPAVDPLAVQWSGDGAYVWTVRDGAAVRVPVAIRQRNAESVLVEGELEIGEMVVTEGVQNLRPGAEVRIAEPRAALEAGARPL</sequence>
<dbReference type="Proteomes" id="UP000253370">
    <property type="component" value="Unassembled WGS sequence"/>
</dbReference>
<dbReference type="Gene3D" id="1.10.287.470">
    <property type="entry name" value="Helix hairpin bin"/>
    <property type="match status" value="1"/>
</dbReference>
<proteinExistence type="inferred from homology"/>
<protein>
    <submittedName>
        <fullName evidence="6">Efflux RND transporter periplasmic adaptor subunit</fullName>
    </submittedName>
</protein>
<keyword evidence="7" id="KW-1185">Reference proteome</keyword>
<organism evidence="6 7">
    <name type="scientific">Rhodosalinus halophilus</name>
    <dbReference type="NCBI Taxonomy" id="2259333"/>
    <lineage>
        <taxon>Bacteria</taxon>
        <taxon>Pseudomonadati</taxon>
        <taxon>Pseudomonadota</taxon>
        <taxon>Alphaproteobacteria</taxon>
        <taxon>Rhodobacterales</taxon>
        <taxon>Paracoccaceae</taxon>
        <taxon>Rhodosalinus</taxon>
    </lineage>
</organism>
<dbReference type="NCBIfam" id="TIGR01730">
    <property type="entry name" value="RND_mfp"/>
    <property type="match status" value="1"/>
</dbReference>
<dbReference type="Gene3D" id="2.40.50.100">
    <property type="match status" value="1"/>
</dbReference>